<protein>
    <submittedName>
        <fullName evidence="1">Uncharacterized protein</fullName>
    </submittedName>
</protein>
<gene>
    <name evidence="1" type="ORF">PCOR1329_LOCUS26919</name>
</gene>
<comment type="caution">
    <text evidence="1">The sequence shown here is derived from an EMBL/GenBank/DDBJ whole genome shotgun (WGS) entry which is preliminary data.</text>
</comment>
<proteinExistence type="predicted"/>
<name>A0ABN9S674_9DINO</name>
<evidence type="ECO:0000313" key="1">
    <source>
        <dbReference type="EMBL" id="CAK0827346.1"/>
    </source>
</evidence>
<dbReference type="Proteomes" id="UP001189429">
    <property type="component" value="Unassembled WGS sequence"/>
</dbReference>
<sequence>MLKPKRKRFSFAEESNEGDVCFSPETVQRRKSGESGLVASEASYLILVDYKKNYAICTALIVKELLIAECQGRAERIPQLVPHSSQVPVTAMFLMIICTTDCLRNPMFAKGIMYAAEIGVGVLPIIAETSFQFPMSVLYDEFRKNANEVLWTPSKRVRTPIFARPSFGTGLTSQGSV</sequence>
<organism evidence="1 2">
    <name type="scientific">Prorocentrum cordatum</name>
    <dbReference type="NCBI Taxonomy" id="2364126"/>
    <lineage>
        <taxon>Eukaryota</taxon>
        <taxon>Sar</taxon>
        <taxon>Alveolata</taxon>
        <taxon>Dinophyceae</taxon>
        <taxon>Prorocentrales</taxon>
        <taxon>Prorocentraceae</taxon>
        <taxon>Prorocentrum</taxon>
    </lineage>
</organism>
<reference evidence="1" key="1">
    <citation type="submission" date="2023-10" db="EMBL/GenBank/DDBJ databases">
        <authorList>
            <person name="Chen Y."/>
            <person name="Shah S."/>
            <person name="Dougan E. K."/>
            <person name="Thang M."/>
            <person name="Chan C."/>
        </authorList>
    </citation>
    <scope>NUCLEOTIDE SEQUENCE [LARGE SCALE GENOMIC DNA]</scope>
</reference>
<evidence type="ECO:0000313" key="2">
    <source>
        <dbReference type="Proteomes" id="UP001189429"/>
    </source>
</evidence>
<dbReference type="EMBL" id="CAUYUJ010009657">
    <property type="protein sequence ID" value="CAK0827346.1"/>
    <property type="molecule type" value="Genomic_DNA"/>
</dbReference>
<accession>A0ABN9S674</accession>
<keyword evidence="2" id="KW-1185">Reference proteome</keyword>